<name>X1C150_9ZZZZ</name>
<proteinExistence type="predicted"/>
<protein>
    <submittedName>
        <fullName evidence="1">Uncharacterized protein</fullName>
    </submittedName>
</protein>
<accession>X1C150</accession>
<evidence type="ECO:0000313" key="1">
    <source>
        <dbReference type="EMBL" id="GAH00972.1"/>
    </source>
</evidence>
<comment type="caution">
    <text evidence="1">The sequence shown here is derived from an EMBL/GenBank/DDBJ whole genome shotgun (WGS) entry which is preliminary data.</text>
</comment>
<reference evidence="1" key="1">
    <citation type="journal article" date="2014" name="Front. Microbiol.">
        <title>High frequency of phylogenetically diverse reductive dehalogenase-homologous genes in deep subseafloor sedimentary metagenomes.</title>
        <authorList>
            <person name="Kawai M."/>
            <person name="Futagami T."/>
            <person name="Toyoda A."/>
            <person name="Takaki Y."/>
            <person name="Nishi S."/>
            <person name="Hori S."/>
            <person name="Arai W."/>
            <person name="Tsubouchi T."/>
            <person name="Morono Y."/>
            <person name="Uchiyama I."/>
            <person name="Ito T."/>
            <person name="Fujiyama A."/>
            <person name="Inagaki F."/>
            <person name="Takami H."/>
        </authorList>
    </citation>
    <scope>NUCLEOTIDE SEQUENCE</scope>
    <source>
        <strain evidence="1">Expedition CK06-06</strain>
    </source>
</reference>
<dbReference type="EMBL" id="BART01024132">
    <property type="protein sequence ID" value="GAH00972.1"/>
    <property type="molecule type" value="Genomic_DNA"/>
</dbReference>
<organism evidence="1">
    <name type="scientific">marine sediment metagenome</name>
    <dbReference type="NCBI Taxonomy" id="412755"/>
    <lineage>
        <taxon>unclassified sequences</taxon>
        <taxon>metagenomes</taxon>
        <taxon>ecological metagenomes</taxon>
    </lineage>
</organism>
<feature type="non-terminal residue" evidence="1">
    <location>
        <position position="52"/>
    </location>
</feature>
<sequence length="52" mass="6086">MYFDISGYDNYAIWQMNLTIKNLSNDVQFTNFTTDISLSSDINYFNITGYPD</sequence>
<gene>
    <name evidence="1" type="ORF">S01H4_43697</name>
</gene>
<dbReference type="AlphaFoldDB" id="X1C150"/>